<dbReference type="Pfam" id="PF13177">
    <property type="entry name" value="DNA_pol3_delta2"/>
    <property type="match status" value="1"/>
</dbReference>
<evidence type="ECO:0000256" key="5">
    <source>
        <dbReference type="ARBA" id="ARBA00070185"/>
    </source>
</evidence>
<evidence type="ECO:0000313" key="10">
    <source>
        <dbReference type="Proteomes" id="UP000480548"/>
    </source>
</evidence>
<dbReference type="GO" id="GO:0031389">
    <property type="term" value="C:Rad17 RFC-like complex"/>
    <property type="evidence" value="ECO:0007669"/>
    <property type="project" value="TreeGrafter"/>
</dbReference>
<dbReference type="FunFam" id="1.20.272.10:FF:000002">
    <property type="entry name" value="Replication factor C subunit 3"/>
    <property type="match status" value="1"/>
</dbReference>
<evidence type="ECO:0000313" key="7">
    <source>
        <dbReference type="EMBL" id="KAF3088726.1"/>
    </source>
</evidence>
<dbReference type="GO" id="GO:0031390">
    <property type="term" value="C:Ctf18 RFC-like complex"/>
    <property type="evidence" value="ECO:0007669"/>
    <property type="project" value="TreeGrafter"/>
</dbReference>
<comment type="similarity">
    <text evidence="2">Belongs to the activator 1 small subunits family.</text>
</comment>
<dbReference type="EMBL" id="WIQZ01000038">
    <property type="protein sequence ID" value="KAF3133833.1"/>
    <property type="molecule type" value="Genomic_DNA"/>
</dbReference>
<evidence type="ECO:0000256" key="4">
    <source>
        <dbReference type="ARBA" id="ARBA00023242"/>
    </source>
</evidence>
<organism evidence="7 9">
    <name type="scientific">Orbilia oligospora</name>
    <name type="common">Nematode-trapping fungus</name>
    <name type="synonym">Arthrobotrys oligospora</name>
    <dbReference type="NCBI Taxonomy" id="2813651"/>
    <lineage>
        <taxon>Eukaryota</taxon>
        <taxon>Fungi</taxon>
        <taxon>Dikarya</taxon>
        <taxon>Ascomycota</taxon>
        <taxon>Pezizomycotina</taxon>
        <taxon>Orbiliomycetes</taxon>
        <taxon>Orbiliales</taxon>
        <taxon>Orbiliaceae</taxon>
        <taxon>Orbilia</taxon>
    </lineage>
</organism>
<dbReference type="GO" id="GO:0006271">
    <property type="term" value="P:DNA strand elongation involved in DNA replication"/>
    <property type="evidence" value="ECO:0007669"/>
    <property type="project" value="UniProtKB-ARBA"/>
</dbReference>
<evidence type="ECO:0000313" key="9">
    <source>
        <dbReference type="Proteomes" id="UP000475325"/>
    </source>
</evidence>
<sequence>MLFVDKHRPKTLDSLTYHHDLSSRLKALANGDFPHLLVYGPSGAGKKTRIIATLKELYGPGVEKIKIDSRIFTTTSNRKLEFNIVASIYHLEITPSDVGNYDRVVIQDLLKEVAQTQQVDLAAKQRFKVVVINEADHLTRDAQAALRRTMEKYSPNLRLILLANSTANIIAPIRSRTLLVRVAAPTTDEIVDVLKGVGRVERLEVKDGLCKRIAVESGRNLRRALLMFEAVYAQNEVVKDNTPLPPPDWEALISQIADEIMAEHSPARILQVRAKLYDLLTHCIPPTVILKTLTFKLIPKIDDTIKADVIKWSAFYEHRLHLGNKPIFHLEAFVAKFLRLLESYLMDMDCDF</sequence>
<dbReference type="Gene3D" id="1.10.8.60">
    <property type="match status" value="1"/>
</dbReference>
<name>A0A7C8N849_ORBOL</name>
<dbReference type="SUPFAM" id="SSF52540">
    <property type="entry name" value="P-loop containing nucleoside triphosphate hydrolases"/>
    <property type="match status" value="1"/>
</dbReference>
<gene>
    <name evidence="7" type="primary">RFC5</name>
    <name evidence="7" type="ORF">TWF102_010098</name>
    <name evidence="8" type="ORF">TWF703_006547</name>
</gene>
<dbReference type="FunFam" id="1.10.8.60:FF:000030">
    <property type="entry name" value="replication factor C subunit 3"/>
    <property type="match status" value="1"/>
</dbReference>
<dbReference type="FunFam" id="3.40.50.300:FF:000136">
    <property type="entry name" value="Replication factor C subunit 5"/>
    <property type="match status" value="1"/>
</dbReference>
<dbReference type="PANTHER" id="PTHR11669">
    <property type="entry name" value="REPLICATION FACTOR C / DNA POLYMERASE III GAMMA-TAU SUBUNIT"/>
    <property type="match status" value="1"/>
</dbReference>
<dbReference type="EMBL" id="WIQW01000070">
    <property type="protein sequence ID" value="KAF3088726.1"/>
    <property type="molecule type" value="Genomic_DNA"/>
</dbReference>
<dbReference type="InterPro" id="IPR003593">
    <property type="entry name" value="AAA+_ATPase"/>
</dbReference>
<accession>A0A7C8N849</accession>
<dbReference type="InterPro" id="IPR027417">
    <property type="entry name" value="P-loop_NTPase"/>
</dbReference>
<dbReference type="SMART" id="SM00382">
    <property type="entry name" value="AAA"/>
    <property type="match status" value="1"/>
</dbReference>
<comment type="caution">
    <text evidence="7">The sequence shown here is derived from an EMBL/GenBank/DDBJ whole genome shotgun (WGS) entry which is preliminary data.</text>
</comment>
<comment type="subcellular location">
    <subcellularLocation>
        <location evidence="1">Nucleus</location>
    </subcellularLocation>
</comment>
<evidence type="ECO:0000256" key="1">
    <source>
        <dbReference type="ARBA" id="ARBA00004123"/>
    </source>
</evidence>
<proteinExistence type="inferred from homology"/>
<evidence type="ECO:0000259" key="6">
    <source>
        <dbReference type="SMART" id="SM00382"/>
    </source>
</evidence>
<dbReference type="CDD" id="cd00009">
    <property type="entry name" value="AAA"/>
    <property type="match status" value="1"/>
</dbReference>
<feature type="domain" description="AAA+ ATPase" evidence="6">
    <location>
        <begin position="32"/>
        <end position="197"/>
    </location>
</feature>
<dbReference type="Proteomes" id="UP000480548">
    <property type="component" value="Unassembled WGS sequence"/>
</dbReference>
<reference evidence="9 10" key="1">
    <citation type="submission" date="2019-06" db="EMBL/GenBank/DDBJ databases">
        <authorList>
            <person name="Palmer J.M."/>
        </authorList>
    </citation>
    <scope>NUCLEOTIDE SEQUENCE [LARGE SCALE GENOMIC DNA]</scope>
    <source>
        <strain evidence="7 9">TWF102</strain>
        <strain evidence="8 10">TWF703</strain>
    </source>
</reference>
<dbReference type="SUPFAM" id="SSF48019">
    <property type="entry name" value="post-AAA+ oligomerization domain-like"/>
    <property type="match status" value="1"/>
</dbReference>
<dbReference type="InterPro" id="IPR050238">
    <property type="entry name" value="DNA_Rep/Repair_Clamp_Loader"/>
</dbReference>
<dbReference type="GO" id="GO:0003677">
    <property type="term" value="F:DNA binding"/>
    <property type="evidence" value="ECO:0007669"/>
    <property type="project" value="InterPro"/>
</dbReference>
<dbReference type="PANTHER" id="PTHR11669:SF1">
    <property type="entry name" value="REPLICATION FACTOR C SUBUNIT 3"/>
    <property type="match status" value="1"/>
</dbReference>
<dbReference type="GO" id="GO:0031391">
    <property type="term" value="C:Elg1 RFC-like complex"/>
    <property type="evidence" value="ECO:0007669"/>
    <property type="project" value="TreeGrafter"/>
</dbReference>
<dbReference type="AlphaFoldDB" id="A0A7C8N849"/>
<dbReference type="Pfam" id="PF21960">
    <property type="entry name" value="RCF1-5-like_lid"/>
    <property type="match status" value="1"/>
</dbReference>
<dbReference type="GO" id="GO:0003689">
    <property type="term" value="F:DNA clamp loader activity"/>
    <property type="evidence" value="ECO:0007669"/>
    <property type="project" value="TreeGrafter"/>
</dbReference>
<dbReference type="Proteomes" id="UP000475325">
    <property type="component" value="Unassembled WGS sequence"/>
</dbReference>
<evidence type="ECO:0000313" key="8">
    <source>
        <dbReference type="EMBL" id="KAF3133833.1"/>
    </source>
</evidence>
<keyword evidence="3" id="KW-0235">DNA replication</keyword>
<evidence type="ECO:0000256" key="3">
    <source>
        <dbReference type="ARBA" id="ARBA00022705"/>
    </source>
</evidence>
<dbReference type="Pfam" id="PF22534">
    <property type="entry name" value="RFC_C"/>
    <property type="match status" value="1"/>
</dbReference>
<keyword evidence="4" id="KW-0539">Nucleus</keyword>
<evidence type="ECO:0000256" key="2">
    <source>
        <dbReference type="ARBA" id="ARBA00005378"/>
    </source>
</evidence>
<dbReference type="InterPro" id="IPR008921">
    <property type="entry name" value="DNA_pol3_clamp-load_cplx_C"/>
</dbReference>
<dbReference type="GO" id="GO:0005663">
    <property type="term" value="C:DNA replication factor C complex"/>
    <property type="evidence" value="ECO:0007669"/>
    <property type="project" value="TreeGrafter"/>
</dbReference>
<dbReference type="Gene3D" id="1.20.272.10">
    <property type="match status" value="1"/>
</dbReference>
<protein>
    <recommendedName>
        <fullName evidence="5">Replication factor C subunit 5</fullName>
    </recommendedName>
</protein>
<dbReference type="Gene3D" id="3.40.50.300">
    <property type="entry name" value="P-loop containing nucleotide triphosphate hydrolases"/>
    <property type="match status" value="1"/>
</dbReference>
<dbReference type="GO" id="GO:0006281">
    <property type="term" value="P:DNA repair"/>
    <property type="evidence" value="ECO:0007669"/>
    <property type="project" value="UniProtKB-ARBA"/>
</dbReference>